<reference evidence="1" key="1">
    <citation type="journal article" date="2021" name="Proc. Natl. Acad. Sci. U.S.A.">
        <title>A Catalog of Tens of Thousands of Viruses from Human Metagenomes Reveals Hidden Associations with Chronic Diseases.</title>
        <authorList>
            <person name="Tisza M.J."/>
            <person name="Buck C.B."/>
        </authorList>
    </citation>
    <scope>NUCLEOTIDE SEQUENCE</scope>
    <source>
        <strain evidence="1">CtnOB2</strain>
    </source>
</reference>
<dbReference type="EMBL" id="BK015408">
    <property type="protein sequence ID" value="DAE05362.1"/>
    <property type="molecule type" value="Genomic_DNA"/>
</dbReference>
<organism evidence="1">
    <name type="scientific">Siphoviridae sp. ctnOB2</name>
    <dbReference type="NCBI Taxonomy" id="2825661"/>
    <lineage>
        <taxon>Viruses</taxon>
        <taxon>Duplodnaviria</taxon>
        <taxon>Heunggongvirae</taxon>
        <taxon>Uroviricota</taxon>
        <taxon>Caudoviricetes</taxon>
    </lineage>
</organism>
<proteinExistence type="predicted"/>
<accession>A0A8S5PEG9</accession>
<name>A0A8S5PEG9_9CAUD</name>
<protein>
    <submittedName>
        <fullName evidence="1">Uncharacterized protein</fullName>
    </submittedName>
</protein>
<evidence type="ECO:0000313" key="1">
    <source>
        <dbReference type="EMBL" id="DAE05362.1"/>
    </source>
</evidence>
<sequence>MLLTKRINNPSETTQIYVIREDTEDADEAFV</sequence>